<name>A0A4U5MLW0_STECR</name>
<comment type="caution">
    <text evidence="1">The sequence shown here is derived from an EMBL/GenBank/DDBJ whole genome shotgun (WGS) entry which is preliminary data.</text>
</comment>
<reference evidence="1 2" key="1">
    <citation type="journal article" date="2015" name="Genome Biol.">
        <title>Comparative genomics of Steinernema reveals deeply conserved gene regulatory networks.</title>
        <authorList>
            <person name="Dillman A.R."/>
            <person name="Macchietto M."/>
            <person name="Porter C.F."/>
            <person name="Rogers A."/>
            <person name="Williams B."/>
            <person name="Antoshechkin I."/>
            <person name="Lee M.M."/>
            <person name="Goodwin Z."/>
            <person name="Lu X."/>
            <person name="Lewis E.E."/>
            <person name="Goodrich-Blair H."/>
            <person name="Stock S.P."/>
            <person name="Adams B.J."/>
            <person name="Sternberg P.W."/>
            <person name="Mortazavi A."/>
        </authorList>
    </citation>
    <scope>NUCLEOTIDE SEQUENCE [LARGE SCALE GENOMIC DNA]</scope>
    <source>
        <strain evidence="1 2">ALL</strain>
    </source>
</reference>
<dbReference type="Proteomes" id="UP000298663">
    <property type="component" value="Unassembled WGS sequence"/>
</dbReference>
<dbReference type="AlphaFoldDB" id="A0A4U5MLW0"/>
<dbReference type="EMBL" id="AZBU02000007">
    <property type="protein sequence ID" value="TKR70470.1"/>
    <property type="molecule type" value="Genomic_DNA"/>
</dbReference>
<keyword evidence="2" id="KW-1185">Reference proteome</keyword>
<protein>
    <submittedName>
        <fullName evidence="1">Uncharacterized protein</fullName>
    </submittedName>
</protein>
<evidence type="ECO:0000313" key="1">
    <source>
        <dbReference type="EMBL" id="TKR70470.1"/>
    </source>
</evidence>
<reference evidence="1 2" key="2">
    <citation type="journal article" date="2019" name="G3 (Bethesda)">
        <title>Hybrid Assembly of the Genome of the Entomopathogenic Nematode Steinernema carpocapsae Identifies the X-Chromosome.</title>
        <authorList>
            <person name="Serra L."/>
            <person name="Macchietto M."/>
            <person name="Macias-Munoz A."/>
            <person name="McGill C.J."/>
            <person name="Rodriguez I.M."/>
            <person name="Rodriguez B."/>
            <person name="Murad R."/>
            <person name="Mortazavi A."/>
        </authorList>
    </citation>
    <scope>NUCLEOTIDE SEQUENCE [LARGE SCALE GENOMIC DNA]</scope>
    <source>
        <strain evidence="1 2">ALL</strain>
    </source>
</reference>
<sequence>MRFLGHHRFTKNVEHKLNLFQTASTHAKARFGQQSAKNSFIFTNFWPLTGWFFLTVHQKPNVWVPYVMVQRSYKPNGSLDRLWEACTQDFYDKRNIFMCVRVVFSLSAAASLKFAVGALPCISPWLVPSTQ</sequence>
<organism evidence="1 2">
    <name type="scientific">Steinernema carpocapsae</name>
    <name type="common">Entomopathogenic nematode</name>
    <dbReference type="NCBI Taxonomy" id="34508"/>
    <lineage>
        <taxon>Eukaryota</taxon>
        <taxon>Metazoa</taxon>
        <taxon>Ecdysozoa</taxon>
        <taxon>Nematoda</taxon>
        <taxon>Chromadorea</taxon>
        <taxon>Rhabditida</taxon>
        <taxon>Tylenchina</taxon>
        <taxon>Panagrolaimomorpha</taxon>
        <taxon>Strongyloidoidea</taxon>
        <taxon>Steinernematidae</taxon>
        <taxon>Steinernema</taxon>
    </lineage>
</organism>
<accession>A0A4U5MLW0</accession>
<gene>
    <name evidence="1" type="ORF">L596_022497</name>
</gene>
<proteinExistence type="predicted"/>
<evidence type="ECO:0000313" key="2">
    <source>
        <dbReference type="Proteomes" id="UP000298663"/>
    </source>
</evidence>